<dbReference type="EMBL" id="CP054705">
    <property type="protein sequence ID" value="QQK76903.1"/>
    <property type="molecule type" value="Genomic_DNA"/>
</dbReference>
<accession>A0A7T6Z4M0</accession>
<gene>
    <name evidence="1" type="ORF">HUG15_15900</name>
</gene>
<evidence type="ECO:0000313" key="2">
    <source>
        <dbReference type="Proteomes" id="UP000595823"/>
    </source>
</evidence>
<name>A0A7T6Z4M0_9BACI</name>
<evidence type="ECO:0000313" key="1">
    <source>
        <dbReference type="EMBL" id="QQK76903.1"/>
    </source>
</evidence>
<organism evidence="1 2">
    <name type="scientific">Salicibibacter cibarius</name>
    <dbReference type="NCBI Taxonomy" id="2743000"/>
    <lineage>
        <taxon>Bacteria</taxon>
        <taxon>Bacillati</taxon>
        <taxon>Bacillota</taxon>
        <taxon>Bacilli</taxon>
        <taxon>Bacillales</taxon>
        <taxon>Bacillaceae</taxon>
        <taxon>Salicibibacter</taxon>
    </lineage>
</organism>
<reference evidence="1 2" key="1">
    <citation type="submission" date="2020-06" db="EMBL/GenBank/DDBJ databases">
        <title>Genomic analysis of Salicibibacter sp. NKC5-3.</title>
        <authorList>
            <person name="Oh Y.J."/>
        </authorList>
    </citation>
    <scope>NUCLEOTIDE SEQUENCE [LARGE SCALE GENOMIC DNA]</scope>
    <source>
        <strain evidence="1 2">NKC5-3</strain>
    </source>
</reference>
<protein>
    <submittedName>
        <fullName evidence="1">Uncharacterized protein</fullName>
    </submittedName>
</protein>
<keyword evidence="2" id="KW-1185">Reference proteome</keyword>
<proteinExistence type="predicted"/>
<dbReference type="Proteomes" id="UP000595823">
    <property type="component" value="Chromosome"/>
</dbReference>
<sequence length="50" mass="5575">MNAPWHLKSMAAPNFGFHECCAWRPRPNSLLQLNFGPHDRIIPTGAAATM</sequence>
<dbReference type="KEGG" id="scia:HUG15_15900"/>
<dbReference type="AlphaFoldDB" id="A0A7T6Z4M0"/>